<dbReference type="PANTHER" id="PTHR31920">
    <property type="entry name" value="B3 DOMAIN-CONTAINING"/>
    <property type="match status" value="1"/>
</dbReference>
<dbReference type="Pfam" id="PF02362">
    <property type="entry name" value="B3"/>
    <property type="match status" value="1"/>
</dbReference>
<dbReference type="EMBL" id="PKMF04000037">
    <property type="protein sequence ID" value="KAK7856388.1"/>
    <property type="molecule type" value="Genomic_DNA"/>
</dbReference>
<dbReference type="SMART" id="SM01019">
    <property type="entry name" value="B3"/>
    <property type="match status" value="1"/>
</dbReference>
<reference evidence="8 9" key="1">
    <citation type="journal article" date="2018" name="Sci. Data">
        <title>The draft genome sequence of cork oak.</title>
        <authorList>
            <person name="Ramos A.M."/>
            <person name="Usie A."/>
            <person name="Barbosa P."/>
            <person name="Barros P.M."/>
            <person name="Capote T."/>
            <person name="Chaves I."/>
            <person name="Simoes F."/>
            <person name="Abreu I."/>
            <person name="Carrasquinho I."/>
            <person name="Faro C."/>
            <person name="Guimaraes J.B."/>
            <person name="Mendonca D."/>
            <person name="Nobrega F."/>
            <person name="Rodrigues L."/>
            <person name="Saibo N.J.M."/>
            <person name="Varela M.C."/>
            <person name="Egas C."/>
            <person name="Matos J."/>
            <person name="Miguel C.M."/>
            <person name="Oliveira M.M."/>
            <person name="Ricardo C.P."/>
            <person name="Goncalves S."/>
        </authorList>
    </citation>
    <scope>NUCLEOTIDE SEQUENCE [LARGE SCALE GENOMIC DNA]</scope>
    <source>
        <strain evidence="9">cv. HL8</strain>
    </source>
</reference>
<protein>
    <submittedName>
        <fullName evidence="8">B3 domain-containing transcription factor vrn1</fullName>
    </submittedName>
</protein>
<dbReference type="Proteomes" id="UP000237347">
    <property type="component" value="Unassembled WGS sequence"/>
</dbReference>
<keyword evidence="5" id="KW-0539">Nucleus</keyword>
<keyword evidence="2" id="KW-0805">Transcription regulation</keyword>
<dbReference type="InterPro" id="IPR015300">
    <property type="entry name" value="DNA-bd_pseudobarrel_sf"/>
</dbReference>
<dbReference type="AlphaFoldDB" id="A0AAW0LZE2"/>
<comment type="subcellular location">
    <subcellularLocation>
        <location evidence="1">Nucleus</location>
    </subcellularLocation>
</comment>
<feature type="domain" description="TF-B3" evidence="7">
    <location>
        <begin position="47"/>
        <end position="123"/>
    </location>
</feature>
<dbReference type="InterPro" id="IPR050655">
    <property type="entry name" value="Plant_B3_domain"/>
</dbReference>
<evidence type="ECO:0000256" key="6">
    <source>
        <dbReference type="SAM" id="MobiDB-lite"/>
    </source>
</evidence>
<evidence type="ECO:0000256" key="5">
    <source>
        <dbReference type="ARBA" id="ARBA00023242"/>
    </source>
</evidence>
<evidence type="ECO:0000313" key="8">
    <source>
        <dbReference type="EMBL" id="KAK7856388.1"/>
    </source>
</evidence>
<name>A0AAW0LZE2_QUESU</name>
<evidence type="ECO:0000256" key="3">
    <source>
        <dbReference type="ARBA" id="ARBA00023125"/>
    </source>
</evidence>
<dbReference type="InterPro" id="IPR003340">
    <property type="entry name" value="B3_DNA-bd"/>
</dbReference>
<dbReference type="PANTHER" id="PTHR31920:SF108">
    <property type="entry name" value="B3 DOMAIN-CONTAINING TRANSCRIPTION FACTOR VRN1-LIKE"/>
    <property type="match status" value="1"/>
</dbReference>
<feature type="compositionally biased region" description="Polar residues" evidence="6">
    <location>
        <begin position="176"/>
        <end position="188"/>
    </location>
</feature>
<keyword evidence="4" id="KW-0804">Transcription</keyword>
<dbReference type="PROSITE" id="PS50863">
    <property type="entry name" value="B3"/>
    <property type="match status" value="1"/>
</dbReference>
<feature type="region of interest" description="Disordered" evidence="6">
    <location>
        <begin position="138"/>
        <end position="188"/>
    </location>
</feature>
<evidence type="ECO:0000313" key="9">
    <source>
        <dbReference type="Proteomes" id="UP000237347"/>
    </source>
</evidence>
<evidence type="ECO:0000256" key="4">
    <source>
        <dbReference type="ARBA" id="ARBA00023163"/>
    </source>
</evidence>
<proteinExistence type="predicted"/>
<accession>A0AAW0LZE2</accession>
<dbReference type="GO" id="GO:0003677">
    <property type="term" value="F:DNA binding"/>
    <property type="evidence" value="ECO:0007669"/>
    <property type="project" value="UniProtKB-KW"/>
</dbReference>
<organism evidence="8 9">
    <name type="scientific">Quercus suber</name>
    <name type="common">Cork oak</name>
    <dbReference type="NCBI Taxonomy" id="58331"/>
    <lineage>
        <taxon>Eukaryota</taxon>
        <taxon>Viridiplantae</taxon>
        <taxon>Streptophyta</taxon>
        <taxon>Embryophyta</taxon>
        <taxon>Tracheophyta</taxon>
        <taxon>Spermatophyta</taxon>
        <taxon>Magnoliopsida</taxon>
        <taxon>eudicotyledons</taxon>
        <taxon>Gunneridae</taxon>
        <taxon>Pentapetalae</taxon>
        <taxon>rosids</taxon>
        <taxon>fabids</taxon>
        <taxon>Fagales</taxon>
        <taxon>Fagaceae</taxon>
        <taxon>Quercus</taxon>
    </lineage>
</organism>
<sequence length="188" mass="21425">MTSQWRIGNGDDPTDLPTHFFKIIMPQTLREGKLLAFMLKFVFLQRIPKKFISEYGVHLSNMAFLTIPNGTKWKVKLTKCDGEVCFGNGWCEFASCHALALGHLLVFRYEGNSEFSVLIFDVIATEIGYPAAELQHRRMEDNKSDDTSLEIMDDFMPSQKTREKPPVPLPHKRAKTNPSSSKGSRLEK</sequence>
<dbReference type="Gene3D" id="2.40.330.10">
    <property type="entry name" value="DNA-binding pseudobarrel domain"/>
    <property type="match status" value="1"/>
</dbReference>
<dbReference type="CDD" id="cd10017">
    <property type="entry name" value="B3_DNA"/>
    <property type="match status" value="1"/>
</dbReference>
<keyword evidence="3" id="KW-0238">DNA-binding</keyword>
<keyword evidence="9" id="KW-1185">Reference proteome</keyword>
<evidence type="ECO:0000256" key="1">
    <source>
        <dbReference type="ARBA" id="ARBA00004123"/>
    </source>
</evidence>
<evidence type="ECO:0000259" key="7">
    <source>
        <dbReference type="PROSITE" id="PS50863"/>
    </source>
</evidence>
<comment type="caution">
    <text evidence="8">The sequence shown here is derived from an EMBL/GenBank/DDBJ whole genome shotgun (WGS) entry which is preliminary data.</text>
</comment>
<evidence type="ECO:0000256" key="2">
    <source>
        <dbReference type="ARBA" id="ARBA00023015"/>
    </source>
</evidence>
<gene>
    <name evidence="8" type="primary">VRN1_19</name>
    <name evidence="8" type="ORF">CFP56_023671</name>
</gene>
<dbReference type="SUPFAM" id="SSF101936">
    <property type="entry name" value="DNA-binding pseudobarrel domain"/>
    <property type="match status" value="1"/>
</dbReference>
<dbReference type="GO" id="GO:0005634">
    <property type="term" value="C:nucleus"/>
    <property type="evidence" value="ECO:0007669"/>
    <property type="project" value="UniProtKB-SubCell"/>
</dbReference>